<dbReference type="eggNOG" id="KOG2246">
    <property type="taxonomic scope" value="Eukaryota"/>
</dbReference>
<keyword evidence="7" id="KW-0812">Transmembrane</keyword>
<evidence type="ECO:0000256" key="3">
    <source>
        <dbReference type="ARBA" id="ARBA00006462"/>
    </source>
</evidence>
<dbReference type="FunFam" id="3.90.550.50:FF:000033">
    <property type="entry name" value="GD23186"/>
    <property type="match status" value="1"/>
</dbReference>
<dbReference type="Pfam" id="PF02434">
    <property type="entry name" value="Fringe"/>
    <property type="match status" value="1"/>
</dbReference>
<evidence type="ECO:0000256" key="7">
    <source>
        <dbReference type="ARBA" id="ARBA00022692"/>
    </source>
</evidence>
<dbReference type="PANTHER" id="PTHR23033">
    <property type="entry name" value="BETA1,3-GALACTOSYLTRANSFERASE"/>
    <property type="match status" value="1"/>
</dbReference>
<comment type="similarity">
    <text evidence="3">Belongs to the glycosyltransferase 31 family. Beta3-Gal-T subfamily.</text>
</comment>
<evidence type="ECO:0000313" key="13">
    <source>
        <dbReference type="EMBL" id="EFX70650.1"/>
    </source>
</evidence>
<comment type="pathway">
    <text evidence="2">Protein modification; protein glycosylation.</text>
</comment>
<feature type="domain" description="Fringe-like glycosyltransferase" evidence="12">
    <location>
        <begin position="6"/>
        <end position="178"/>
    </location>
</feature>
<dbReference type="InParanoid" id="E9HC97"/>
<evidence type="ECO:0000256" key="5">
    <source>
        <dbReference type="ARBA" id="ARBA00022676"/>
    </source>
</evidence>
<sequence length="255" mass="29207">RILCWVTTSPKTHSRAQLIKDTWGSRCDKLIFMSSIQDDTLPDAIILPTVNDTYENLWGKTQEALKYLYIHHLEDAEWFYKADDDTYAVIENMYYLLSGFDASTALYLGFKYKNPGVRQGFMSGGSGYVLTKEAIRRFVEIGLPKLNSPQISHNVCVSGPKGLEDLNLGSCLAKLNVTAGDSRDKSDMERFLPMSLENMMCGNLNCPENDFLQQWAFYPLKTGIECCSPYAVSFHYVRDHELKIYEYLIYGLRMY</sequence>
<dbReference type="GO" id="GO:0016020">
    <property type="term" value="C:membrane"/>
    <property type="evidence" value="ECO:0007669"/>
    <property type="project" value="UniProtKB-SubCell"/>
</dbReference>
<dbReference type="AlphaFoldDB" id="E9HC97"/>
<evidence type="ECO:0000256" key="11">
    <source>
        <dbReference type="ARBA" id="ARBA00023136"/>
    </source>
</evidence>
<dbReference type="EMBL" id="GL732619">
    <property type="protein sequence ID" value="EFX70650.1"/>
    <property type="molecule type" value="Genomic_DNA"/>
</dbReference>
<evidence type="ECO:0000256" key="9">
    <source>
        <dbReference type="ARBA" id="ARBA00022968"/>
    </source>
</evidence>
<dbReference type="Proteomes" id="UP000000305">
    <property type="component" value="Unassembled WGS sequence"/>
</dbReference>
<dbReference type="GO" id="GO:0016263">
    <property type="term" value="F:glycoprotein-N-acetylgalactosamine 3-beta-galactosyltransferase activity"/>
    <property type="evidence" value="ECO:0000318"/>
    <property type="project" value="GO_Central"/>
</dbReference>
<keyword evidence="8" id="KW-0547">Nucleotide-binding</keyword>
<keyword evidence="14" id="KW-1185">Reference proteome</keyword>
<keyword evidence="11" id="KW-0472">Membrane</keyword>
<dbReference type="OrthoDB" id="414175at2759"/>
<dbReference type="Gene3D" id="3.90.550.50">
    <property type="match status" value="1"/>
</dbReference>
<keyword evidence="10" id="KW-1133">Transmembrane helix</keyword>
<proteinExistence type="inferred from homology"/>
<dbReference type="InterPro" id="IPR003378">
    <property type="entry name" value="Fringe-like_glycosylTrfase"/>
</dbReference>
<comment type="subcellular location">
    <subcellularLocation>
        <location evidence="1">Membrane</location>
        <topology evidence="1">Single-pass type II membrane protein</topology>
    </subcellularLocation>
</comment>
<evidence type="ECO:0000256" key="1">
    <source>
        <dbReference type="ARBA" id="ARBA00004606"/>
    </source>
</evidence>
<evidence type="ECO:0000256" key="6">
    <source>
        <dbReference type="ARBA" id="ARBA00022679"/>
    </source>
</evidence>
<reference evidence="13 14" key="1">
    <citation type="journal article" date="2011" name="Science">
        <title>The ecoresponsive genome of Daphnia pulex.</title>
        <authorList>
            <person name="Colbourne J.K."/>
            <person name="Pfrender M.E."/>
            <person name="Gilbert D."/>
            <person name="Thomas W.K."/>
            <person name="Tucker A."/>
            <person name="Oakley T.H."/>
            <person name="Tokishita S."/>
            <person name="Aerts A."/>
            <person name="Arnold G.J."/>
            <person name="Basu M.K."/>
            <person name="Bauer D.J."/>
            <person name="Caceres C.E."/>
            <person name="Carmel L."/>
            <person name="Casola C."/>
            <person name="Choi J.H."/>
            <person name="Detter J.C."/>
            <person name="Dong Q."/>
            <person name="Dusheyko S."/>
            <person name="Eads B.D."/>
            <person name="Frohlich T."/>
            <person name="Geiler-Samerotte K.A."/>
            <person name="Gerlach D."/>
            <person name="Hatcher P."/>
            <person name="Jogdeo S."/>
            <person name="Krijgsveld J."/>
            <person name="Kriventseva E.V."/>
            <person name="Kultz D."/>
            <person name="Laforsch C."/>
            <person name="Lindquist E."/>
            <person name="Lopez J."/>
            <person name="Manak J.R."/>
            <person name="Muller J."/>
            <person name="Pangilinan J."/>
            <person name="Patwardhan R.P."/>
            <person name="Pitluck S."/>
            <person name="Pritham E.J."/>
            <person name="Rechtsteiner A."/>
            <person name="Rho M."/>
            <person name="Rogozin I.B."/>
            <person name="Sakarya O."/>
            <person name="Salamov A."/>
            <person name="Schaack S."/>
            <person name="Shapiro H."/>
            <person name="Shiga Y."/>
            <person name="Skalitzky C."/>
            <person name="Smith Z."/>
            <person name="Souvorov A."/>
            <person name="Sung W."/>
            <person name="Tang Z."/>
            <person name="Tsuchiya D."/>
            <person name="Tu H."/>
            <person name="Vos H."/>
            <person name="Wang M."/>
            <person name="Wolf Y.I."/>
            <person name="Yamagata H."/>
            <person name="Yamada T."/>
            <person name="Ye Y."/>
            <person name="Shaw J.R."/>
            <person name="Andrews J."/>
            <person name="Crease T.J."/>
            <person name="Tang H."/>
            <person name="Lucas S.M."/>
            <person name="Robertson H.M."/>
            <person name="Bork P."/>
            <person name="Koonin E.V."/>
            <person name="Zdobnov E.M."/>
            <person name="Grigoriev I.V."/>
            <person name="Lynch M."/>
            <person name="Boore J.L."/>
        </authorList>
    </citation>
    <scope>NUCLEOTIDE SEQUENCE [LARGE SCALE GENOMIC DNA]</scope>
</reference>
<dbReference type="STRING" id="6669.E9HC97"/>
<keyword evidence="9" id="KW-0735">Signal-anchor</keyword>
<dbReference type="EC" id="2.4.1.122" evidence="4"/>
<feature type="non-terminal residue" evidence="13">
    <location>
        <position position="1"/>
    </location>
</feature>
<dbReference type="HOGENOM" id="CLU_035857_1_1_1"/>
<keyword evidence="6" id="KW-0808">Transferase</keyword>
<dbReference type="KEGG" id="dpx:DAPPUDRAFT_3762"/>
<name>E9HC97_DAPPU</name>
<accession>E9HC97</accession>
<dbReference type="OMA" id="ISFHYTK"/>
<dbReference type="PhylomeDB" id="E9HC97"/>
<evidence type="ECO:0000256" key="10">
    <source>
        <dbReference type="ARBA" id="ARBA00022989"/>
    </source>
</evidence>
<evidence type="ECO:0000256" key="8">
    <source>
        <dbReference type="ARBA" id="ARBA00022741"/>
    </source>
</evidence>
<organism evidence="13 14">
    <name type="scientific">Daphnia pulex</name>
    <name type="common">Water flea</name>
    <dbReference type="NCBI Taxonomy" id="6669"/>
    <lineage>
        <taxon>Eukaryota</taxon>
        <taxon>Metazoa</taxon>
        <taxon>Ecdysozoa</taxon>
        <taxon>Arthropoda</taxon>
        <taxon>Crustacea</taxon>
        <taxon>Branchiopoda</taxon>
        <taxon>Diplostraca</taxon>
        <taxon>Cladocera</taxon>
        <taxon>Anomopoda</taxon>
        <taxon>Daphniidae</taxon>
        <taxon>Daphnia</taxon>
    </lineage>
</organism>
<feature type="non-terminal residue" evidence="13">
    <location>
        <position position="255"/>
    </location>
</feature>
<gene>
    <name evidence="13" type="ORF">DAPPUDRAFT_3762</name>
</gene>
<dbReference type="InterPro" id="IPR026050">
    <property type="entry name" value="C1GALT1/C1GALT1_chp1"/>
</dbReference>
<evidence type="ECO:0000313" key="14">
    <source>
        <dbReference type="Proteomes" id="UP000000305"/>
    </source>
</evidence>
<keyword evidence="5" id="KW-0328">Glycosyltransferase</keyword>
<evidence type="ECO:0000256" key="4">
    <source>
        <dbReference type="ARBA" id="ARBA00012557"/>
    </source>
</evidence>
<protein>
    <recommendedName>
        <fullName evidence="4">N-acetylgalactosaminide beta-1,3-galactosyltransferase</fullName>
        <ecNumber evidence="4">2.4.1.122</ecNumber>
    </recommendedName>
</protein>
<evidence type="ECO:0000256" key="2">
    <source>
        <dbReference type="ARBA" id="ARBA00004922"/>
    </source>
</evidence>
<dbReference type="PANTHER" id="PTHR23033:SF14">
    <property type="entry name" value="GLYCOPROTEIN-N-ACETYLGALACTOSAMINE 3-BETA-GALACTOSYLTRANSFERASE 1-RELATED"/>
    <property type="match status" value="1"/>
</dbReference>
<dbReference type="GO" id="GO:0000166">
    <property type="term" value="F:nucleotide binding"/>
    <property type="evidence" value="ECO:0007669"/>
    <property type="project" value="UniProtKB-KW"/>
</dbReference>
<evidence type="ECO:0000259" key="12">
    <source>
        <dbReference type="Pfam" id="PF02434"/>
    </source>
</evidence>